<keyword evidence="3 5" id="KW-0663">Pyridoxal phosphate</keyword>
<comment type="cofactor">
    <cofactor evidence="1 5 7 8">
        <name>pyridoxal 5'-phosphate</name>
        <dbReference type="ChEBI" id="CHEBI:597326"/>
    </cofactor>
</comment>
<dbReference type="Pfam" id="PF00278">
    <property type="entry name" value="Orn_DAP_Arg_deC"/>
    <property type="match status" value="1"/>
</dbReference>
<dbReference type="NCBIfam" id="TIGR01048">
    <property type="entry name" value="lysA"/>
    <property type="match status" value="1"/>
</dbReference>
<dbReference type="InterPro" id="IPR009006">
    <property type="entry name" value="Ala_racemase/Decarboxylase_C"/>
</dbReference>
<dbReference type="PANTHER" id="PTHR43727:SF2">
    <property type="entry name" value="GROUP IV DECARBOXYLASE"/>
    <property type="match status" value="1"/>
</dbReference>
<evidence type="ECO:0000259" key="10">
    <source>
        <dbReference type="Pfam" id="PF02784"/>
    </source>
</evidence>
<dbReference type="CDD" id="cd06828">
    <property type="entry name" value="PLPDE_III_DapDC"/>
    <property type="match status" value="1"/>
</dbReference>
<dbReference type="InterPro" id="IPR029066">
    <property type="entry name" value="PLP-binding_barrel"/>
</dbReference>
<evidence type="ECO:0000256" key="3">
    <source>
        <dbReference type="ARBA" id="ARBA00022898"/>
    </source>
</evidence>
<proteinExistence type="inferred from homology"/>
<dbReference type="GO" id="GO:0008836">
    <property type="term" value="F:diaminopimelate decarboxylase activity"/>
    <property type="evidence" value="ECO:0007669"/>
    <property type="project" value="UniProtKB-UniRule"/>
</dbReference>
<dbReference type="InterPro" id="IPR022643">
    <property type="entry name" value="De-COase2_C"/>
</dbReference>
<reference evidence="11" key="1">
    <citation type="journal article" date="2016" name="ISME J.">
        <title>Functional metagenomic screen reveals new and diverse microbial rhodopsins.</title>
        <authorList>
            <person name="Pushkarev A."/>
            <person name="Beja O."/>
        </authorList>
    </citation>
    <scope>NUCLEOTIDE SEQUENCE</scope>
</reference>
<dbReference type="PANTHER" id="PTHR43727">
    <property type="entry name" value="DIAMINOPIMELATE DECARBOXYLASE"/>
    <property type="match status" value="1"/>
</dbReference>
<feature type="binding site" evidence="5">
    <location>
        <position position="369"/>
    </location>
    <ligand>
        <name>pyridoxal 5'-phosphate</name>
        <dbReference type="ChEBI" id="CHEBI:597326"/>
    </ligand>
</feature>
<evidence type="ECO:0000256" key="1">
    <source>
        <dbReference type="ARBA" id="ARBA00001933"/>
    </source>
</evidence>
<dbReference type="InterPro" id="IPR000183">
    <property type="entry name" value="Orn/DAP/Arg_de-COase"/>
</dbReference>
<dbReference type="GO" id="GO:0009089">
    <property type="term" value="P:lysine biosynthetic process via diaminopimelate"/>
    <property type="evidence" value="ECO:0007669"/>
    <property type="project" value="UniProtKB-UniRule"/>
</dbReference>
<dbReference type="SUPFAM" id="SSF51419">
    <property type="entry name" value="PLP-binding barrel"/>
    <property type="match status" value="1"/>
</dbReference>
<comment type="function">
    <text evidence="5">Specifically catalyzes the decarboxylation of meso-diaminopimelate (meso-DAP) to L-lysine.</text>
</comment>
<feature type="domain" description="Orn/DAP/Arg decarboxylase 2 C-terminal" evidence="9">
    <location>
        <begin position="29"/>
        <end position="367"/>
    </location>
</feature>
<evidence type="ECO:0000256" key="7">
    <source>
        <dbReference type="PIRSR" id="PIRSR600183-50"/>
    </source>
</evidence>
<evidence type="ECO:0000256" key="2">
    <source>
        <dbReference type="ARBA" id="ARBA00022793"/>
    </source>
</evidence>
<comment type="similarity">
    <text evidence="5">Belongs to the Orn/Lys/Arg decarboxylase class-II family. LysA subfamily.</text>
</comment>
<feature type="binding site" evidence="5">
    <location>
        <position position="275"/>
    </location>
    <ligand>
        <name>substrate</name>
    </ligand>
</feature>
<dbReference type="GO" id="GO:0030170">
    <property type="term" value="F:pyridoxal phosphate binding"/>
    <property type="evidence" value="ECO:0007669"/>
    <property type="project" value="UniProtKB-UniRule"/>
</dbReference>
<feature type="binding site" evidence="5">
    <location>
        <position position="369"/>
    </location>
    <ligand>
        <name>substrate</name>
    </ligand>
</feature>
<evidence type="ECO:0000256" key="5">
    <source>
        <dbReference type="HAMAP-Rule" id="MF_02120"/>
    </source>
</evidence>
<keyword evidence="5 8" id="KW-0457">Lysine biosynthesis</keyword>
<feature type="active site" description="Proton donor" evidence="7">
    <location>
        <position position="341"/>
    </location>
</feature>
<feature type="domain" description="Orn/DAP/Arg decarboxylase 2 N-terminal" evidence="10">
    <location>
        <begin position="35"/>
        <end position="278"/>
    </location>
</feature>
<feature type="modified residue" description="N6-(pyridoxal phosphate)lysine" evidence="5 7">
    <location>
        <position position="59"/>
    </location>
</feature>
<feature type="binding site" evidence="5">
    <location>
        <begin position="272"/>
        <end position="275"/>
    </location>
    <ligand>
        <name>pyridoxal 5'-phosphate</name>
        <dbReference type="ChEBI" id="CHEBI:597326"/>
    </ligand>
</feature>
<dbReference type="FunFam" id="3.20.20.10:FF:000003">
    <property type="entry name" value="Diaminopimelate decarboxylase"/>
    <property type="match status" value="1"/>
</dbReference>
<evidence type="ECO:0000256" key="8">
    <source>
        <dbReference type="RuleBase" id="RU003738"/>
    </source>
</evidence>
<dbReference type="UniPathway" id="UPA00034">
    <property type="reaction ID" value="UER00027"/>
</dbReference>
<feature type="binding site" evidence="5">
    <location>
        <position position="311"/>
    </location>
    <ligand>
        <name>substrate</name>
    </ligand>
</feature>
<evidence type="ECO:0000256" key="6">
    <source>
        <dbReference type="NCBIfam" id="TIGR01048"/>
    </source>
</evidence>
<name>A0A0U2X319_9BACT</name>
<keyword evidence="5" id="KW-0028">Amino-acid biosynthesis</keyword>
<dbReference type="Gene3D" id="2.40.37.10">
    <property type="entry name" value="Lyase, Ornithine Decarboxylase, Chain A, domain 1"/>
    <property type="match status" value="1"/>
</dbReference>
<evidence type="ECO:0000256" key="4">
    <source>
        <dbReference type="ARBA" id="ARBA00023239"/>
    </source>
</evidence>
<keyword evidence="4 5" id="KW-0456">Lyase</keyword>
<dbReference type="Gene3D" id="3.20.20.10">
    <property type="entry name" value="Alanine racemase"/>
    <property type="match status" value="1"/>
</dbReference>
<comment type="catalytic activity">
    <reaction evidence="5 8">
        <text>meso-2,6-diaminopimelate + H(+) = L-lysine + CO2</text>
        <dbReference type="Rhea" id="RHEA:15101"/>
        <dbReference type="ChEBI" id="CHEBI:15378"/>
        <dbReference type="ChEBI" id="CHEBI:16526"/>
        <dbReference type="ChEBI" id="CHEBI:32551"/>
        <dbReference type="ChEBI" id="CHEBI:57791"/>
        <dbReference type="EC" id="4.1.1.20"/>
    </reaction>
</comment>
<accession>A0A0U2X319</accession>
<dbReference type="HAMAP" id="MF_02120">
    <property type="entry name" value="LysA"/>
    <property type="match status" value="1"/>
</dbReference>
<dbReference type="EC" id="4.1.1.20" evidence="5 6"/>
<feature type="binding site" evidence="5">
    <location>
        <position position="238"/>
    </location>
    <ligand>
        <name>pyridoxal 5'-phosphate</name>
        <dbReference type="ChEBI" id="CHEBI:597326"/>
    </ligand>
</feature>
<comment type="subunit">
    <text evidence="5">Homodimer.</text>
</comment>
<dbReference type="PRINTS" id="PR01181">
    <property type="entry name" value="DAPDCRBXLASE"/>
</dbReference>
<protein>
    <recommendedName>
        <fullName evidence="5 6">Diaminopimelate decarboxylase</fullName>
        <shortName evidence="5">DAP decarboxylase</shortName>
        <shortName evidence="5">DAPDC</shortName>
        <ecNumber evidence="5 6">4.1.1.20</ecNumber>
    </recommendedName>
</protein>
<dbReference type="Pfam" id="PF02784">
    <property type="entry name" value="Orn_Arg_deC_N"/>
    <property type="match status" value="1"/>
</dbReference>
<feature type="binding site" evidence="5">
    <location>
        <position position="342"/>
    </location>
    <ligand>
        <name>substrate</name>
    </ligand>
</feature>
<dbReference type="PRINTS" id="PR01179">
    <property type="entry name" value="ODADCRBXLASE"/>
</dbReference>
<feature type="binding site" evidence="5">
    <location>
        <position position="315"/>
    </location>
    <ligand>
        <name>substrate</name>
    </ligand>
</feature>
<dbReference type="AlphaFoldDB" id="A0A0U2X319"/>
<comment type="pathway">
    <text evidence="5 8">Amino-acid biosynthesis; L-lysine biosynthesis via DAP pathway; L-lysine from DL-2,6-diaminopimelate: step 1/1.</text>
</comment>
<organism evidence="11">
    <name type="scientific">uncultured bacterium EIL5A08</name>
    <dbReference type="NCBI Taxonomy" id="1768204"/>
    <lineage>
        <taxon>Bacteria</taxon>
        <taxon>environmental samples</taxon>
    </lineage>
</organism>
<gene>
    <name evidence="5" type="primary">lysA</name>
</gene>
<evidence type="ECO:0000259" key="9">
    <source>
        <dbReference type="Pfam" id="PF00278"/>
    </source>
</evidence>
<sequence>MNSLEYKNDNLFFDGIAVEDIAKNIKTPFYIYSEDSIKKNIKDYLSDASQKTLFCYSVKANSNLSLLKLIASQGMGFDVVSKGELHRAIKAGANPKRIVYSGVGKTKEEIAYALNNKILCFNVESEEELFAINSQASLMKLKADISIRINPDVKVKTHPYISTGMRENKFGIAYEDAFEIYKKAKQLDSINIVGIDFHIGSQIMSIEPYLDSISSVKKLIQKLDTIDIKLSHIDVGGGLGISYKGEKLVDKSEYVKTIINSLSDLDLNIIFEPGRSIVGDCGILVSQVQYVKESSAKNFLIIDASMSELMRPPLYGAYHEITPTRKSGMPNKVYDVVGPVCESSDFIGKERKLNCNSGDLLVIQDVGAYGSVLSSNYNTRPRPAEYLVSNSEIKLIRSSDTLDQIIENESC</sequence>
<dbReference type="SUPFAM" id="SSF50621">
    <property type="entry name" value="Alanine racemase C-terminal domain-like"/>
    <property type="match status" value="1"/>
</dbReference>
<keyword evidence="2 5" id="KW-0210">Decarboxylase</keyword>
<dbReference type="InterPro" id="IPR022644">
    <property type="entry name" value="De-COase2_N"/>
</dbReference>
<dbReference type="InterPro" id="IPR002986">
    <property type="entry name" value="DAP_deCOOHase_LysA"/>
</dbReference>
<evidence type="ECO:0000313" key="11">
    <source>
        <dbReference type="EMBL" id="ALS56090.1"/>
    </source>
</evidence>
<dbReference type="EMBL" id="KT201087">
    <property type="protein sequence ID" value="ALS56090.1"/>
    <property type="molecule type" value="Genomic_DNA"/>
</dbReference>